<dbReference type="PANTHER" id="PTHR11592">
    <property type="entry name" value="GLUTATHIONE PEROXIDASE"/>
    <property type="match status" value="1"/>
</dbReference>
<dbReference type="AlphaFoldDB" id="Q7V936"/>
<dbReference type="SUPFAM" id="SSF52833">
    <property type="entry name" value="Thioredoxin-like"/>
    <property type="match status" value="1"/>
</dbReference>
<dbReference type="Pfam" id="PF00255">
    <property type="entry name" value="GSHPx"/>
    <property type="match status" value="1"/>
</dbReference>
<feature type="active site" evidence="4">
    <location>
        <position position="39"/>
    </location>
</feature>
<dbReference type="Gene3D" id="3.40.30.10">
    <property type="entry name" value="Glutaredoxin"/>
    <property type="match status" value="1"/>
</dbReference>
<dbReference type="CDD" id="cd00340">
    <property type="entry name" value="GSH_Peroxidase"/>
    <property type="match status" value="1"/>
</dbReference>
<comment type="similarity">
    <text evidence="1 5">Belongs to the glutathione peroxidase family.</text>
</comment>
<reference evidence="6 7" key="1">
    <citation type="journal article" date="2003" name="Nature">
        <title>Genome divergence in two Prochlorococcus ecotypes reflects oceanic niche differentiation.</title>
        <authorList>
            <person name="Rocap G."/>
            <person name="Larimer F.W."/>
            <person name="Lamerdin J.E."/>
            <person name="Malfatti S."/>
            <person name="Chain P."/>
            <person name="Ahlgren N.A."/>
            <person name="Arellano A."/>
            <person name="Coleman M."/>
            <person name="Hauser L."/>
            <person name="Hess W.R."/>
            <person name="Johnson Z.I."/>
            <person name="Land M.L."/>
            <person name="Lindell D."/>
            <person name="Post A.F."/>
            <person name="Regala W."/>
            <person name="Shah M."/>
            <person name="Shaw S.L."/>
            <person name="Steglich C."/>
            <person name="Sullivan M.B."/>
            <person name="Ting C.S."/>
            <person name="Tolonen A."/>
            <person name="Webb E.A."/>
            <person name="Zinser E.R."/>
            <person name="Chisholm S.W."/>
        </authorList>
    </citation>
    <scope>NUCLEOTIDE SEQUENCE [LARGE SCALE GENOMIC DNA]</scope>
    <source>
        <strain evidence="7">MIT 9313</strain>
    </source>
</reference>
<dbReference type="InterPro" id="IPR000889">
    <property type="entry name" value="Glutathione_peroxidase"/>
</dbReference>
<keyword evidence="7" id="KW-1185">Reference proteome</keyword>
<sequence>MSMAINISQIVVRTPEGAEKSLSEYSGTVLLIVNVASRCGFTKQYKGLQALQNTYGPQGLKVLGFPCNDFGAQEPGTLEEIKSFCSTTYGASFELFDKVHAMGKTTEPYTTLNQTEPAGDVAWNFEKFLVGKDGTVLKRFKSGVEPESTELKAAIDQALMA</sequence>
<dbReference type="PRINTS" id="PR01011">
    <property type="entry name" value="GLUTPROXDASE"/>
</dbReference>
<evidence type="ECO:0000256" key="4">
    <source>
        <dbReference type="PIRSR" id="PIRSR000303-1"/>
    </source>
</evidence>
<dbReference type="KEGG" id="pmt:PMT_0125"/>
<dbReference type="eggNOG" id="COG0386">
    <property type="taxonomic scope" value="Bacteria"/>
</dbReference>
<evidence type="ECO:0000256" key="5">
    <source>
        <dbReference type="RuleBase" id="RU000499"/>
    </source>
</evidence>
<proteinExistence type="inferred from homology"/>
<dbReference type="PANTHER" id="PTHR11592:SF78">
    <property type="entry name" value="GLUTATHIONE PEROXIDASE"/>
    <property type="match status" value="1"/>
</dbReference>
<organism evidence="6 7">
    <name type="scientific">Prochlorococcus marinus (strain MIT 9313)</name>
    <dbReference type="NCBI Taxonomy" id="74547"/>
    <lineage>
        <taxon>Bacteria</taxon>
        <taxon>Bacillati</taxon>
        <taxon>Cyanobacteriota</taxon>
        <taxon>Cyanophyceae</taxon>
        <taxon>Synechococcales</taxon>
        <taxon>Prochlorococcaceae</taxon>
        <taxon>Prochlorococcus</taxon>
    </lineage>
</organism>
<evidence type="ECO:0000313" key="6">
    <source>
        <dbReference type="EMBL" id="CAE20300.1"/>
    </source>
</evidence>
<dbReference type="GO" id="GO:0034599">
    <property type="term" value="P:cellular response to oxidative stress"/>
    <property type="evidence" value="ECO:0007669"/>
    <property type="project" value="TreeGrafter"/>
</dbReference>
<dbReference type="HOGENOM" id="CLU_029507_1_2_3"/>
<dbReference type="PIRSF" id="PIRSF000303">
    <property type="entry name" value="Glutathion_perox"/>
    <property type="match status" value="1"/>
</dbReference>
<protein>
    <recommendedName>
        <fullName evidence="5">Glutathione peroxidase</fullName>
    </recommendedName>
</protein>
<dbReference type="InterPro" id="IPR036249">
    <property type="entry name" value="Thioredoxin-like_sf"/>
</dbReference>
<keyword evidence="3 5" id="KW-0560">Oxidoreductase</keyword>
<evidence type="ECO:0000256" key="2">
    <source>
        <dbReference type="ARBA" id="ARBA00022559"/>
    </source>
</evidence>
<accession>Q7V936</accession>
<name>Q7V936_PROMM</name>
<evidence type="ECO:0000256" key="1">
    <source>
        <dbReference type="ARBA" id="ARBA00006926"/>
    </source>
</evidence>
<dbReference type="Proteomes" id="UP000001423">
    <property type="component" value="Chromosome"/>
</dbReference>
<dbReference type="PROSITE" id="PS51355">
    <property type="entry name" value="GLUTATHIONE_PEROXID_3"/>
    <property type="match status" value="1"/>
</dbReference>
<gene>
    <name evidence="6" type="ordered locus">PMT_0125</name>
</gene>
<dbReference type="EMBL" id="BX548175">
    <property type="protein sequence ID" value="CAE20300.1"/>
    <property type="molecule type" value="Genomic_DNA"/>
</dbReference>
<dbReference type="GO" id="GO:0004601">
    <property type="term" value="F:peroxidase activity"/>
    <property type="evidence" value="ECO:0007669"/>
    <property type="project" value="UniProtKB-KW"/>
</dbReference>
<evidence type="ECO:0000256" key="3">
    <source>
        <dbReference type="ARBA" id="ARBA00023002"/>
    </source>
</evidence>
<keyword evidence="2 5" id="KW-0575">Peroxidase</keyword>
<evidence type="ECO:0000313" key="7">
    <source>
        <dbReference type="Proteomes" id="UP000001423"/>
    </source>
</evidence>